<reference evidence="2 3" key="1">
    <citation type="submission" date="2018-03" db="EMBL/GenBank/DDBJ databases">
        <title>Aquarubrobacter algicola gen. nov., sp. nov., a novel actinobacterium isolated from shallow eutrophic lake during the end of cyanobacterial harmful algal blooms.</title>
        <authorList>
            <person name="Chun S.J."/>
        </authorList>
    </citation>
    <scope>NUCLEOTIDE SEQUENCE [LARGE SCALE GENOMIC DNA]</scope>
    <source>
        <strain evidence="2 3">Seoho-28</strain>
    </source>
</reference>
<accession>A0A2T4ULG2</accession>
<dbReference type="AlphaFoldDB" id="A0A2T4ULG2"/>
<proteinExistence type="predicted"/>
<feature type="transmembrane region" description="Helical" evidence="1">
    <location>
        <begin position="38"/>
        <end position="58"/>
    </location>
</feature>
<keyword evidence="3" id="KW-1185">Reference proteome</keyword>
<organism evidence="2 3">
    <name type="scientific">Paraconexibacter algicola</name>
    <dbReference type="NCBI Taxonomy" id="2133960"/>
    <lineage>
        <taxon>Bacteria</taxon>
        <taxon>Bacillati</taxon>
        <taxon>Actinomycetota</taxon>
        <taxon>Thermoleophilia</taxon>
        <taxon>Solirubrobacterales</taxon>
        <taxon>Paraconexibacteraceae</taxon>
        <taxon>Paraconexibacter</taxon>
    </lineage>
</organism>
<comment type="caution">
    <text evidence="2">The sequence shown here is derived from an EMBL/GenBank/DDBJ whole genome shotgun (WGS) entry which is preliminary data.</text>
</comment>
<dbReference type="RefSeq" id="WP_107568737.1">
    <property type="nucleotide sequence ID" value="NZ_PYYB01000001.1"/>
</dbReference>
<protein>
    <submittedName>
        <fullName evidence="2">Uncharacterized protein</fullName>
    </submittedName>
</protein>
<feature type="transmembrane region" description="Helical" evidence="1">
    <location>
        <begin position="12"/>
        <end position="32"/>
    </location>
</feature>
<keyword evidence="1" id="KW-1133">Transmembrane helix</keyword>
<keyword evidence="1" id="KW-0472">Membrane</keyword>
<dbReference type="EMBL" id="PYYB01000001">
    <property type="protein sequence ID" value="PTL60092.1"/>
    <property type="molecule type" value="Genomic_DNA"/>
</dbReference>
<evidence type="ECO:0000313" key="2">
    <source>
        <dbReference type="EMBL" id="PTL60092.1"/>
    </source>
</evidence>
<evidence type="ECO:0000313" key="3">
    <source>
        <dbReference type="Proteomes" id="UP000240739"/>
    </source>
</evidence>
<dbReference type="Proteomes" id="UP000240739">
    <property type="component" value="Unassembled WGS sequence"/>
</dbReference>
<keyword evidence="1" id="KW-0812">Transmembrane</keyword>
<evidence type="ECO:0000256" key="1">
    <source>
        <dbReference type="SAM" id="Phobius"/>
    </source>
</evidence>
<name>A0A2T4ULG2_9ACTN</name>
<gene>
    <name evidence="2" type="ORF">C7Y72_10770</name>
</gene>
<sequence length="64" mass="6744">MANITRRQREKRAYQLTLASGGFSLASVVLFVTSLVGVTGFGLFVLALVGAALSVLALRRTMGS</sequence>